<sequence length="242" mass="26142">MAAPKSNIVLITGANQGIGFEIAKKLAKEYPGYHVLMGSRNAERGQAAADKLLAEGLSVEPITIDVTVDSSITAAAETVKSKYGRLDVLVNNAGIEVETKYPQGSKTIREVLQETYDTNVFGAMQTLETFAPLLEKAEVPRVVFVSSHLGCFGKPDNFPGQWPVYRSSKTALNMLLLSYSHLYKEKGWKINATCPGYLATNLNNYSGYGSVDTGAINAVRLATLGKDGETGTFSEKEGPLPW</sequence>
<keyword evidence="5" id="KW-1185">Reference proteome</keyword>
<evidence type="ECO:0000313" key="4">
    <source>
        <dbReference type="EMBL" id="PSS21872.1"/>
    </source>
</evidence>
<dbReference type="InterPro" id="IPR036291">
    <property type="entry name" value="NAD(P)-bd_dom_sf"/>
</dbReference>
<evidence type="ECO:0000256" key="3">
    <source>
        <dbReference type="ARBA" id="ARBA00023002"/>
    </source>
</evidence>
<dbReference type="GeneID" id="36573470"/>
<dbReference type="SUPFAM" id="SSF51735">
    <property type="entry name" value="NAD(P)-binding Rossmann-fold domains"/>
    <property type="match status" value="1"/>
</dbReference>
<comment type="similarity">
    <text evidence="1">Belongs to the short-chain dehydrogenases/reductases (SDR) family.</text>
</comment>
<dbReference type="OrthoDB" id="191139at2759"/>
<dbReference type="InterPro" id="IPR045313">
    <property type="entry name" value="CBR1-like"/>
</dbReference>
<dbReference type="InParanoid" id="A0A2T3B546"/>
<dbReference type="CDD" id="cd05324">
    <property type="entry name" value="carb_red_PTCR-like_SDR_c"/>
    <property type="match status" value="1"/>
</dbReference>
<dbReference type="PANTHER" id="PTHR43963:SF6">
    <property type="entry name" value="CHAIN DEHYDROGENASE FAMILY PROTEIN, PUTATIVE (AFU_ORTHOLOGUE AFUA_3G15350)-RELATED"/>
    <property type="match status" value="1"/>
</dbReference>
<dbReference type="InterPro" id="IPR002347">
    <property type="entry name" value="SDR_fam"/>
</dbReference>
<dbReference type="Pfam" id="PF00106">
    <property type="entry name" value="adh_short"/>
    <property type="match status" value="1"/>
</dbReference>
<gene>
    <name evidence="4" type="ORF">M430DRAFT_26417</name>
</gene>
<keyword evidence="3" id="KW-0560">Oxidoreductase</keyword>
<accession>A0A2T3B546</accession>
<proteinExistence type="inferred from homology"/>
<reference evidence="4 5" key="1">
    <citation type="journal article" date="2018" name="New Phytol.">
        <title>Comparative genomics and transcriptomics depict ericoid mycorrhizal fungi as versatile saprotrophs and plant mutualists.</title>
        <authorList>
            <person name="Martino E."/>
            <person name="Morin E."/>
            <person name="Grelet G.A."/>
            <person name="Kuo A."/>
            <person name="Kohler A."/>
            <person name="Daghino S."/>
            <person name="Barry K.W."/>
            <person name="Cichocki N."/>
            <person name="Clum A."/>
            <person name="Dockter R.B."/>
            <person name="Hainaut M."/>
            <person name="Kuo R.C."/>
            <person name="LaButti K."/>
            <person name="Lindahl B.D."/>
            <person name="Lindquist E.A."/>
            <person name="Lipzen A."/>
            <person name="Khouja H.R."/>
            <person name="Magnuson J."/>
            <person name="Murat C."/>
            <person name="Ohm R.A."/>
            <person name="Singer S.W."/>
            <person name="Spatafora J.W."/>
            <person name="Wang M."/>
            <person name="Veneault-Fourrey C."/>
            <person name="Henrissat B."/>
            <person name="Grigoriev I.V."/>
            <person name="Martin F.M."/>
            <person name="Perotto S."/>
        </authorList>
    </citation>
    <scope>NUCLEOTIDE SEQUENCE [LARGE SCALE GENOMIC DNA]</scope>
    <source>
        <strain evidence="4 5">ATCC 22711</strain>
    </source>
</reference>
<evidence type="ECO:0000313" key="5">
    <source>
        <dbReference type="Proteomes" id="UP000241818"/>
    </source>
</evidence>
<dbReference type="PRINTS" id="PR00081">
    <property type="entry name" value="GDHRDH"/>
</dbReference>
<dbReference type="Proteomes" id="UP000241818">
    <property type="component" value="Unassembled WGS sequence"/>
</dbReference>
<dbReference type="PANTHER" id="PTHR43963">
    <property type="entry name" value="CARBONYL REDUCTASE 1-RELATED"/>
    <property type="match status" value="1"/>
</dbReference>
<dbReference type="EMBL" id="KZ679009">
    <property type="protein sequence ID" value="PSS21872.1"/>
    <property type="molecule type" value="Genomic_DNA"/>
</dbReference>
<dbReference type="STRING" id="857342.A0A2T3B546"/>
<dbReference type="RefSeq" id="XP_024722027.1">
    <property type="nucleotide sequence ID" value="XM_024865389.1"/>
</dbReference>
<evidence type="ECO:0000256" key="1">
    <source>
        <dbReference type="ARBA" id="ARBA00006484"/>
    </source>
</evidence>
<organism evidence="4 5">
    <name type="scientific">Amorphotheca resinae ATCC 22711</name>
    <dbReference type="NCBI Taxonomy" id="857342"/>
    <lineage>
        <taxon>Eukaryota</taxon>
        <taxon>Fungi</taxon>
        <taxon>Dikarya</taxon>
        <taxon>Ascomycota</taxon>
        <taxon>Pezizomycotina</taxon>
        <taxon>Leotiomycetes</taxon>
        <taxon>Helotiales</taxon>
        <taxon>Amorphothecaceae</taxon>
        <taxon>Amorphotheca</taxon>
    </lineage>
</organism>
<protein>
    <submittedName>
        <fullName evidence="4">Uncharacterized protein</fullName>
    </submittedName>
</protein>
<dbReference type="GO" id="GO:0016616">
    <property type="term" value="F:oxidoreductase activity, acting on the CH-OH group of donors, NAD or NADP as acceptor"/>
    <property type="evidence" value="ECO:0007669"/>
    <property type="project" value="InterPro"/>
</dbReference>
<dbReference type="AlphaFoldDB" id="A0A2T3B546"/>
<keyword evidence="2" id="KW-0521">NADP</keyword>
<dbReference type="Gene3D" id="3.40.50.720">
    <property type="entry name" value="NAD(P)-binding Rossmann-like Domain"/>
    <property type="match status" value="1"/>
</dbReference>
<evidence type="ECO:0000256" key="2">
    <source>
        <dbReference type="ARBA" id="ARBA00022857"/>
    </source>
</evidence>
<name>A0A2T3B546_AMORE</name>